<name>A0ABD2XYE3_9GENT</name>
<comment type="caution">
    <text evidence="2">The sequence shown here is derived from an EMBL/GenBank/DDBJ whole genome shotgun (WGS) entry which is preliminary data.</text>
</comment>
<gene>
    <name evidence="2" type="ORF">ACH5RR_041289</name>
</gene>
<dbReference type="EMBL" id="JBJUIK010000017">
    <property type="protein sequence ID" value="KAL3498557.1"/>
    <property type="molecule type" value="Genomic_DNA"/>
</dbReference>
<keyword evidence="3" id="KW-1185">Reference proteome</keyword>
<sequence length="706" mass="80375">MSMEAKLEADEDEFLIVGFYYNKSYDIMRFFRAPPCSPSQQQQQQQPDYASYFLNNNFDTRAGLSRGWRALTVLNSSNGLLLLYTSTFLQGKDAVLLVYNPIYRNSVSHYIQLPMYQHCLSKLKQKSFLVYGFAFEPNVPVPYYTIVHVTDVIASPDGEGTTLMVRKLNSITLKWETKIHEEVEPLLNDVHNKNYALFGPSVYLNGNFHWLLQPSGVILYNVEKEFFDLSLVNIPGDLAHVDEFRLCNCIKKNAATASTTRFLCNCRFLGESGDRLAYARVIGDSEFSVWILEDYQARLWSREYHIVLPVPGSLFGGRVLAFDKNANCVILRVKKEVLWYNLNTKEIKMVHKIVKNYDHDDNCDGIIVPYKLPRGNAPIIPRIFPASPPAVPINTQTEITQGEDGIQSSEPLDVLCYHYAVSDLAAQFKLITRTDRTTKIPIRTPVKVTARRNIDDYRRATKRYSELVHLEASLHSGLLEQDDDVFELLDIPEQEVQENVEDVEADYAQPNSDNAMREHAVQSRQQSTVDANGEELIQPDDQDHNAMENDLDDVGLYFLLDDCPAPNLDDLFPPSTEIQENYPQVSREDHQHEVHNHENEQQHGAVLEQDDDVFGLLDILEQEVQENVEDLEADYAQPNLDNAMIRANAVRSSQESTVDDVEDLFVDNSNDDLEDLGLVNQPQSDATLLENPGDVGDIPQLDQEMI</sequence>
<dbReference type="PANTHER" id="PTHR35546">
    <property type="entry name" value="F-BOX PROTEIN INTERACTION DOMAIN PROTEIN-RELATED"/>
    <property type="match status" value="1"/>
</dbReference>
<organism evidence="2 3">
    <name type="scientific">Cinchona calisaya</name>
    <dbReference type="NCBI Taxonomy" id="153742"/>
    <lineage>
        <taxon>Eukaryota</taxon>
        <taxon>Viridiplantae</taxon>
        <taxon>Streptophyta</taxon>
        <taxon>Embryophyta</taxon>
        <taxon>Tracheophyta</taxon>
        <taxon>Spermatophyta</taxon>
        <taxon>Magnoliopsida</taxon>
        <taxon>eudicotyledons</taxon>
        <taxon>Gunneridae</taxon>
        <taxon>Pentapetalae</taxon>
        <taxon>asterids</taxon>
        <taxon>lamiids</taxon>
        <taxon>Gentianales</taxon>
        <taxon>Rubiaceae</taxon>
        <taxon>Cinchonoideae</taxon>
        <taxon>Cinchoneae</taxon>
        <taxon>Cinchona</taxon>
    </lineage>
</organism>
<accession>A0ABD2XYE3</accession>
<feature type="region of interest" description="Disordered" evidence="1">
    <location>
        <begin position="683"/>
        <end position="706"/>
    </location>
</feature>
<protein>
    <recommendedName>
        <fullName evidence="4">F-box associated domain-containing protein</fullName>
    </recommendedName>
</protein>
<proteinExistence type="predicted"/>
<dbReference type="InterPro" id="IPR055290">
    <property type="entry name" value="At3g26010-like"/>
</dbReference>
<evidence type="ECO:0000313" key="3">
    <source>
        <dbReference type="Proteomes" id="UP001630127"/>
    </source>
</evidence>
<dbReference type="Proteomes" id="UP001630127">
    <property type="component" value="Unassembled WGS sequence"/>
</dbReference>
<dbReference type="PANTHER" id="PTHR35546:SF25">
    <property type="entry name" value="F-BOX DOMAIN-CONTAINING PROTEIN"/>
    <property type="match status" value="1"/>
</dbReference>
<evidence type="ECO:0000313" key="2">
    <source>
        <dbReference type="EMBL" id="KAL3498557.1"/>
    </source>
</evidence>
<dbReference type="AlphaFoldDB" id="A0ABD2XYE3"/>
<reference evidence="2 3" key="1">
    <citation type="submission" date="2024-11" db="EMBL/GenBank/DDBJ databases">
        <title>A near-complete genome assembly of Cinchona calisaya.</title>
        <authorList>
            <person name="Lian D.C."/>
            <person name="Zhao X.W."/>
            <person name="Wei L."/>
        </authorList>
    </citation>
    <scope>NUCLEOTIDE SEQUENCE [LARGE SCALE GENOMIC DNA]</scope>
    <source>
        <tissue evidence="2">Nenye</tissue>
    </source>
</reference>
<evidence type="ECO:0000256" key="1">
    <source>
        <dbReference type="SAM" id="MobiDB-lite"/>
    </source>
</evidence>
<evidence type="ECO:0008006" key="4">
    <source>
        <dbReference type="Google" id="ProtNLM"/>
    </source>
</evidence>